<dbReference type="GO" id="GO:0005737">
    <property type="term" value="C:cytoplasm"/>
    <property type="evidence" value="ECO:0007669"/>
    <property type="project" value="TreeGrafter"/>
</dbReference>
<name>A0A397U0A1_9GLOM</name>
<dbReference type="GO" id="GO:0007165">
    <property type="term" value="P:signal transduction"/>
    <property type="evidence" value="ECO:0007669"/>
    <property type="project" value="TreeGrafter"/>
</dbReference>
<dbReference type="PROSITE" id="PS50011">
    <property type="entry name" value="PROTEIN_KINASE_DOM"/>
    <property type="match status" value="1"/>
</dbReference>
<gene>
    <name evidence="2" type="ORF">C2G38_2124924</name>
</gene>
<evidence type="ECO:0000313" key="3">
    <source>
        <dbReference type="Proteomes" id="UP000266673"/>
    </source>
</evidence>
<protein>
    <submittedName>
        <fullName evidence="2">Kinase-like domain-containing protein</fullName>
    </submittedName>
</protein>
<keyword evidence="2" id="KW-0418">Kinase</keyword>
<feature type="domain" description="Protein kinase" evidence="1">
    <location>
        <begin position="305"/>
        <end position="577"/>
    </location>
</feature>
<dbReference type="OrthoDB" id="248923at2759"/>
<dbReference type="InterPro" id="IPR011009">
    <property type="entry name" value="Kinase-like_dom_sf"/>
</dbReference>
<evidence type="ECO:0000259" key="1">
    <source>
        <dbReference type="PROSITE" id="PS50011"/>
    </source>
</evidence>
<dbReference type="GO" id="GO:0004672">
    <property type="term" value="F:protein kinase activity"/>
    <property type="evidence" value="ECO:0007669"/>
    <property type="project" value="InterPro"/>
</dbReference>
<dbReference type="InterPro" id="IPR000719">
    <property type="entry name" value="Prot_kinase_dom"/>
</dbReference>
<dbReference type="EMBL" id="QKWP01002647">
    <property type="protein sequence ID" value="RIB02598.1"/>
    <property type="molecule type" value="Genomic_DNA"/>
</dbReference>
<accession>A0A397U0A1</accession>
<sequence length="679" mass="79025">MVPNKVLRLFSKKQDDNVDHSYIRKPHKVEWTKPHETKESNHRTRPLIPARFDDFDPSGNWKRHRSTPLSVDPRRYPAIGYDHRRNNSSDNNWNYSERTLVDKQFNVNFDKEQYMNETYKKNNYKTNYYQQISPTLNANSYTIVNSDSKPIPILNTNSKPIVNDESILNIDENANPIVNNTKTKPITIINAKHQNSQHSQINQQTFEPLSPNSKQTLTSILDTTIKSEDDQYFDLLPGTCPTCKGPIPEAGYYTQWCSPCQSKLFEKKFGSWSSGNDDIDMFILETQLSSLSRFDYLEWIPFDKFKEVKFVGSGGYGNVYQAIWLDGPREKWDAKTVRYVRRSKQHVVLRSFNNLNIGSELFAELGKFLNSENNSGVYVSRYYGITQDPFTNNFMMVVQYARDGDLRKYYKQNFASMTWRKRLDILYGVAIGLMRIHQKDIIHRNLHSGNVLMNSSMTLLSDLRFPILLKDDKDINDGIYGVLPYIAPEILRNQPPTKESDIYSFGIMMWELAFGKHPFSDRAHNLDLATDICNGVHPEFEYELPECYSDLIKRCLNLDPLARPTAQELYWTLGEWLCMVDVPNSDISKQFSEVDESLLNSSPFSTEIHPEAVYTSRSYNFKCLEMPTIIFTKTNDRKERLAVRQYMANETKLYNIKSEMIRAENSEIAAEVYEILAYW</sequence>
<proteinExistence type="predicted"/>
<keyword evidence="2" id="KW-0808">Transferase</keyword>
<dbReference type="Pfam" id="PF00069">
    <property type="entry name" value="Pkinase"/>
    <property type="match status" value="1"/>
</dbReference>
<evidence type="ECO:0000313" key="2">
    <source>
        <dbReference type="EMBL" id="RIB02598.1"/>
    </source>
</evidence>
<dbReference type="STRING" id="44941.A0A397U0A1"/>
<comment type="caution">
    <text evidence="2">The sequence shown here is derived from an EMBL/GenBank/DDBJ whole genome shotgun (WGS) entry which is preliminary data.</text>
</comment>
<reference evidence="2 3" key="1">
    <citation type="submission" date="2018-06" db="EMBL/GenBank/DDBJ databases">
        <title>Comparative genomics reveals the genomic features of Rhizophagus irregularis, R. cerebriforme, R. diaphanum and Gigaspora rosea, and their symbiotic lifestyle signature.</title>
        <authorList>
            <person name="Morin E."/>
            <person name="San Clemente H."/>
            <person name="Chen E.C.H."/>
            <person name="De La Providencia I."/>
            <person name="Hainaut M."/>
            <person name="Kuo A."/>
            <person name="Kohler A."/>
            <person name="Murat C."/>
            <person name="Tang N."/>
            <person name="Roy S."/>
            <person name="Loubradou J."/>
            <person name="Henrissat B."/>
            <person name="Grigoriev I.V."/>
            <person name="Corradi N."/>
            <person name="Roux C."/>
            <person name="Martin F.M."/>
        </authorList>
    </citation>
    <scope>NUCLEOTIDE SEQUENCE [LARGE SCALE GENOMIC DNA]</scope>
    <source>
        <strain evidence="2 3">DAOM 194757</strain>
    </source>
</reference>
<dbReference type="InterPro" id="IPR050167">
    <property type="entry name" value="Ser_Thr_protein_kinase"/>
</dbReference>
<dbReference type="PANTHER" id="PTHR23257:SF974">
    <property type="entry name" value="RECEPTOR-INTERACTING SERINE_THREONINE-PROTEIN KINASE 3"/>
    <property type="match status" value="1"/>
</dbReference>
<dbReference type="AlphaFoldDB" id="A0A397U0A1"/>
<dbReference type="Proteomes" id="UP000266673">
    <property type="component" value="Unassembled WGS sequence"/>
</dbReference>
<organism evidence="2 3">
    <name type="scientific">Gigaspora rosea</name>
    <dbReference type="NCBI Taxonomy" id="44941"/>
    <lineage>
        <taxon>Eukaryota</taxon>
        <taxon>Fungi</taxon>
        <taxon>Fungi incertae sedis</taxon>
        <taxon>Mucoromycota</taxon>
        <taxon>Glomeromycotina</taxon>
        <taxon>Glomeromycetes</taxon>
        <taxon>Diversisporales</taxon>
        <taxon>Gigasporaceae</taxon>
        <taxon>Gigaspora</taxon>
    </lineage>
</organism>
<dbReference type="Gene3D" id="1.10.510.10">
    <property type="entry name" value="Transferase(Phosphotransferase) domain 1"/>
    <property type="match status" value="1"/>
</dbReference>
<dbReference type="GO" id="GO:0005524">
    <property type="term" value="F:ATP binding"/>
    <property type="evidence" value="ECO:0007669"/>
    <property type="project" value="InterPro"/>
</dbReference>
<dbReference type="SUPFAM" id="SSF56112">
    <property type="entry name" value="Protein kinase-like (PK-like)"/>
    <property type="match status" value="1"/>
</dbReference>
<dbReference type="PANTHER" id="PTHR23257">
    <property type="entry name" value="SERINE-THREONINE PROTEIN KINASE"/>
    <property type="match status" value="1"/>
</dbReference>
<keyword evidence="3" id="KW-1185">Reference proteome</keyword>